<evidence type="ECO:0000313" key="1">
    <source>
        <dbReference type="EMBL" id="KAB2808350.1"/>
    </source>
</evidence>
<sequence length="77" mass="9315">MIRDARRRFPELRTRGKRELLRMAREFEAARELDERDRQARQASADEFGNWLRSNYWPSVSRRPRPNMAPPWAVRSS</sequence>
<organism evidence="1 2">
    <name type="scientific">Nocardioides simplex</name>
    <name type="common">Arthrobacter simplex</name>
    <dbReference type="NCBI Taxonomy" id="2045"/>
    <lineage>
        <taxon>Bacteria</taxon>
        <taxon>Bacillati</taxon>
        <taxon>Actinomycetota</taxon>
        <taxon>Actinomycetes</taxon>
        <taxon>Propionibacteriales</taxon>
        <taxon>Nocardioidaceae</taxon>
        <taxon>Pimelobacter</taxon>
    </lineage>
</organism>
<comment type="caution">
    <text evidence="1">The sequence shown here is derived from an EMBL/GenBank/DDBJ whole genome shotgun (WGS) entry which is preliminary data.</text>
</comment>
<dbReference type="RefSeq" id="WP_151582030.1">
    <property type="nucleotide sequence ID" value="NZ_WBVM01000003.1"/>
</dbReference>
<name>A0A7J5DT71_NOCSI</name>
<proteinExistence type="predicted"/>
<dbReference type="Proteomes" id="UP000449906">
    <property type="component" value="Unassembled WGS sequence"/>
</dbReference>
<dbReference type="AlphaFoldDB" id="A0A7J5DT71"/>
<accession>A0A7J5DT71</accession>
<reference evidence="1 2" key="1">
    <citation type="submission" date="2019-09" db="EMBL/GenBank/DDBJ databases">
        <title>Pimelobacter sp. isolated from Paulinella.</title>
        <authorList>
            <person name="Jeong S.E."/>
        </authorList>
    </citation>
    <scope>NUCLEOTIDE SEQUENCE [LARGE SCALE GENOMIC DNA]</scope>
    <source>
        <strain evidence="1 2">Pch-N</strain>
    </source>
</reference>
<protein>
    <submittedName>
        <fullName evidence="1">Uncharacterized protein</fullName>
    </submittedName>
</protein>
<dbReference type="EMBL" id="WBVM01000003">
    <property type="protein sequence ID" value="KAB2808350.1"/>
    <property type="molecule type" value="Genomic_DNA"/>
</dbReference>
<gene>
    <name evidence="1" type="ORF">F9L07_22810</name>
</gene>
<evidence type="ECO:0000313" key="2">
    <source>
        <dbReference type="Proteomes" id="UP000449906"/>
    </source>
</evidence>